<dbReference type="EMBL" id="LC738880">
    <property type="protein sequence ID" value="BDT63049.1"/>
    <property type="molecule type" value="Genomic_DNA"/>
</dbReference>
<reference evidence="2" key="1">
    <citation type="submission" date="2022-10" db="EMBL/GenBank/DDBJ databases">
        <title>Genome sequences of endogenous nimaviruses in decapod crustaceans.</title>
        <authorList>
            <person name="Kawato S."/>
            <person name="Nozaki R."/>
            <person name="Kondo H."/>
            <person name="Hirono I."/>
        </authorList>
    </citation>
    <scope>NUCLEOTIDE SEQUENCE</scope>
    <source>
        <strain evidence="2">Ube2021</strain>
    </source>
</reference>
<name>A0A9C7CEC0_9VIRU</name>
<evidence type="ECO:0000256" key="1">
    <source>
        <dbReference type="SAM" id="MobiDB-lite"/>
    </source>
</evidence>
<feature type="region of interest" description="Disordered" evidence="1">
    <location>
        <begin position="569"/>
        <end position="588"/>
    </location>
</feature>
<evidence type="ECO:0000313" key="2">
    <source>
        <dbReference type="EMBL" id="BDT63049.1"/>
    </source>
</evidence>
<organism evidence="2">
    <name type="scientific">Trachysalambria curvirostris nimavirus</name>
    <dbReference type="NCBI Taxonomy" id="2984282"/>
    <lineage>
        <taxon>Viruses</taxon>
        <taxon>Viruses incertae sedis</taxon>
        <taxon>Naldaviricetes</taxon>
        <taxon>Nimaviridae</taxon>
    </lineage>
</organism>
<protein>
    <submittedName>
        <fullName evidence="2">Wsv327-like protein</fullName>
    </submittedName>
</protein>
<accession>A0A9C7CEC0</accession>
<proteinExistence type="predicted"/>
<sequence length="869" mass="95399">MATQSEHVFVPVAETRSDKGLRDYISEGLYATARALEYGQNNHPRVLSSDILGPTWFGDTRLSFSAGLKTGQGPARKIHYDMAVASGDVMSLDKMTAKVIDPSWRLTEAAAEKMTDSSHVRYFPILNLLNGFEYMMSSVFQSASRLATAAASSDATETYRERPTWLVDAGMLLRKGTNQTSTADVAVGRARRLVAIFVLTLIEIVLWKKDNVVEGGSAHRPRYFDTLIDMISERGEKFIEGMLGDDTASLPSSSSSSPSVVPSVTATLASVISSVKGGFVPRISGAFYEAILGYTIMSQLSPLISSEYQLLISSMTGRTGIGSKLEKYVVDPTLIIPSESVTEEEKRWIRSERERRNGLGDLQRQIEETFKSHRYLSAAIDIEPSGYSDGAIRALHREVERDMTTHGIRHPSEALGRVCSADVRQPFFSNFSVMRVRPAESAALFSMYTMWNTLFLAAGGSLPFSRTTEPPVVSSAIRSRLFLSFFLKDLQALFSCVRCEHGFMVKTIDTFSYLARENNSPGEGERRMLEALEAALASLDPKAKTQHGGGGNVRRSVGELVHAILSCGPSEGENEGDGSRSASHNAAMGKARIRKLDSEVRDLYTSDRSTYNSEAAKYVTVSKGFAVLAFYLIFSAAATASGVVPTAANVFKSIDRSILFLLNRWSGPRFPTPNLWRGRVETDRVSAPLLAFAGVWALRNAVRARREVEDSSNTTFVPGRPLTLTEALSSTTSTQILLSNSYLDAKHINSHNMVWRALREMETEAEVWVALSNENVSAIRRIMKLPTLRTSELMVEPAGKVPTTRTESTTQLLPPKEDHVDMASIGGTSASIHPAEILGQLSLSLDDLKSISEQTYSNMSLFPLTPFDV</sequence>